<dbReference type="InterPro" id="IPR037914">
    <property type="entry name" value="SpoVT-AbrB_sf"/>
</dbReference>
<dbReference type="SUPFAM" id="SSF89447">
    <property type="entry name" value="AbrB/MazE/MraZ-like"/>
    <property type="match status" value="1"/>
</dbReference>
<evidence type="ECO:0000259" key="1">
    <source>
        <dbReference type="SMART" id="SM00966"/>
    </source>
</evidence>
<protein>
    <recommendedName>
        <fullName evidence="1">SpoVT-AbrB domain-containing protein</fullName>
    </recommendedName>
</protein>
<dbReference type="InterPro" id="IPR007159">
    <property type="entry name" value="SpoVT-AbrB_dom"/>
</dbReference>
<accession>A0A1L3MUX3</accession>
<name>A0A1L3MUX3_9BACI</name>
<dbReference type="Gene3D" id="2.10.260.10">
    <property type="match status" value="1"/>
</dbReference>
<feature type="domain" description="SpoVT-AbrB" evidence="1">
    <location>
        <begin position="3"/>
        <end position="46"/>
    </location>
</feature>
<dbReference type="Pfam" id="PF04014">
    <property type="entry name" value="MazE_antitoxin"/>
    <property type="match status" value="1"/>
</dbReference>
<dbReference type="KEGG" id="bwh:A9C19_16040"/>
<proteinExistence type="predicted"/>
<dbReference type="OrthoDB" id="2878020at2"/>
<dbReference type="RefSeq" id="WP_072580931.1">
    <property type="nucleotide sequence ID" value="NZ_CP016020.1"/>
</dbReference>
<dbReference type="AlphaFoldDB" id="A0A1L3MUX3"/>
<dbReference type="STRING" id="1547283.A9C19_16040"/>
<dbReference type="GO" id="GO:0003677">
    <property type="term" value="F:DNA binding"/>
    <property type="evidence" value="ECO:0007669"/>
    <property type="project" value="InterPro"/>
</dbReference>
<keyword evidence="3" id="KW-1185">Reference proteome</keyword>
<feature type="domain" description="SpoVT-AbrB" evidence="1">
    <location>
        <begin position="51"/>
        <end position="96"/>
    </location>
</feature>
<dbReference type="NCBIfam" id="TIGR01439">
    <property type="entry name" value="lp_hng_hel_AbrB"/>
    <property type="match status" value="1"/>
</dbReference>
<organism evidence="2 3">
    <name type="scientific">Bacillus weihaiensis</name>
    <dbReference type="NCBI Taxonomy" id="1547283"/>
    <lineage>
        <taxon>Bacteria</taxon>
        <taxon>Bacillati</taxon>
        <taxon>Bacillota</taxon>
        <taxon>Bacilli</taxon>
        <taxon>Bacillales</taxon>
        <taxon>Bacillaceae</taxon>
        <taxon>Bacillus</taxon>
    </lineage>
</organism>
<evidence type="ECO:0000313" key="2">
    <source>
        <dbReference type="EMBL" id="APH06129.1"/>
    </source>
</evidence>
<sequence>MQLKLTKSGQVYLPNCIRKDINLEPGDNIYIFVDNKAIILAKEACEKENQCILSNRGTLHIPVEIRRICKITSEMKFKAILNIEDRRIVLSKGYSETKG</sequence>
<dbReference type="SMART" id="SM00966">
    <property type="entry name" value="SpoVT_AbrB"/>
    <property type="match status" value="2"/>
</dbReference>
<reference evidence="2 3" key="1">
    <citation type="journal article" date="2016" name="Sci. Rep.">
        <title>Complete genome sequence and transcriptomic analysis of a novel marine strain Bacillus weihaiensis reveals the mechanism of brown algae degradation.</title>
        <authorList>
            <person name="Zhu Y."/>
            <person name="Chen P."/>
            <person name="Bao Y."/>
            <person name="Men Y."/>
            <person name="Zeng Y."/>
            <person name="Yang J."/>
            <person name="Sun J."/>
            <person name="Sun Y."/>
        </authorList>
    </citation>
    <scope>NUCLEOTIDE SEQUENCE [LARGE SCALE GENOMIC DNA]</scope>
    <source>
        <strain evidence="2 3">Alg07</strain>
    </source>
</reference>
<evidence type="ECO:0000313" key="3">
    <source>
        <dbReference type="Proteomes" id="UP000181936"/>
    </source>
</evidence>
<gene>
    <name evidence="2" type="ORF">A9C19_16040</name>
</gene>
<dbReference type="Proteomes" id="UP000181936">
    <property type="component" value="Chromosome"/>
</dbReference>
<dbReference type="EMBL" id="CP016020">
    <property type="protein sequence ID" value="APH06129.1"/>
    <property type="molecule type" value="Genomic_DNA"/>
</dbReference>